<sequence length="180" mass="20168">MAGVIVRRAEPTDARAIAEVHVRSWQVGYRGQLPDDLLDSLDPTDRIPRWEAAIEAASWPGRGTLLIENHDALVAGFAHLGPSRDADHDPGATGEIASFYIDPMSWGRGLGRRLMNDALTELSSRYRTGTLWVLESNARARAFYEATGWIPDGRRKDDLMAGFEIRDLRYRHELRAPCRG</sequence>
<dbReference type="SUPFAM" id="SSF55729">
    <property type="entry name" value="Acyl-CoA N-acyltransferases (Nat)"/>
    <property type="match status" value="1"/>
</dbReference>
<proteinExistence type="predicted"/>
<dbReference type="InterPro" id="IPR000182">
    <property type="entry name" value="GNAT_dom"/>
</dbReference>
<reference evidence="4 5" key="1">
    <citation type="submission" date="2016-09" db="EMBL/GenBank/DDBJ databases">
        <title>Pseudonocardia autotrophica DSM535, a candidate organism with high potential of specific P450 cytochromes.</title>
        <authorList>
            <person name="Grumaz C."/>
            <person name="Vainshtein Y."/>
            <person name="Kirstahler P."/>
            <person name="Sohn K."/>
        </authorList>
    </citation>
    <scope>NUCLEOTIDE SEQUENCE [LARGE SCALE GENOMIC DNA]</scope>
    <source>
        <strain evidence="4 5">DSM 535</strain>
    </source>
</reference>
<keyword evidence="2 4" id="KW-0012">Acyltransferase</keyword>
<evidence type="ECO:0000313" key="4">
    <source>
        <dbReference type="EMBL" id="OSY39678.1"/>
    </source>
</evidence>
<evidence type="ECO:0000256" key="1">
    <source>
        <dbReference type="ARBA" id="ARBA00022679"/>
    </source>
</evidence>
<accession>A0A1Y2MYI1</accession>
<dbReference type="Gene3D" id="3.40.630.30">
    <property type="match status" value="1"/>
</dbReference>
<dbReference type="STRING" id="2074.BG845_03275"/>
<evidence type="ECO:0000313" key="5">
    <source>
        <dbReference type="Proteomes" id="UP000194360"/>
    </source>
</evidence>
<comment type="caution">
    <text evidence="4">The sequence shown here is derived from an EMBL/GenBank/DDBJ whole genome shotgun (WGS) entry which is preliminary data.</text>
</comment>
<dbReference type="Pfam" id="PF00583">
    <property type="entry name" value="Acetyltransf_1"/>
    <property type="match status" value="1"/>
</dbReference>
<dbReference type="PROSITE" id="PS51186">
    <property type="entry name" value="GNAT"/>
    <property type="match status" value="1"/>
</dbReference>
<evidence type="ECO:0000256" key="2">
    <source>
        <dbReference type="ARBA" id="ARBA00023315"/>
    </source>
</evidence>
<dbReference type="CDD" id="cd04301">
    <property type="entry name" value="NAT_SF"/>
    <property type="match status" value="1"/>
</dbReference>
<feature type="domain" description="N-acetyltransferase" evidence="3">
    <location>
        <begin position="4"/>
        <end position="179"/>
    </location>
</feature>
<dbReference type="InterPro" id="IPR016181">
    <property type="entry name" value="Acyl_CoA_acyltransferase"/>
</dbReference>
<dbReference type="AlphaFoldDB" id="A0A1Y2MYI1"/>
<organism evidence="4 5">
    <name type="scientific">Pseudonocardia autotrophica</name>
    <name type="common">Amycolata autotrophica</name>
    <name type="synonym">Nocardia autotrophica</name>
    <dbReference type="NCBI Taxonomy" id="2074"/>
    <lineage>
        <taxon>Bacteria</taxon>
        <taxon>Bacillati</taxon>
        <taxon>Actinomycetota</taxon>
        <taxon>Actinomycetes</taxon>
        <taxon>Pseudonocardiales</taxon>
        <taxon>Pseudonocardiaceae</taxon>
        <taxon>Pseudonocardia</taxon>
    </lineage>
</organism>
<name>A0A1Y2MYI1_PSEAH</name>
<gene>
    <name evidence="4" type="primary">mshD_7</name>
    <name evidence="4" type="ORF">BG845_03275</name>
</gene>
<protein>
    <submittedName>
        <fullName evidence="4">Mycothiol acetyltransferase</fullName>
        <ecNumber evidence="4">2.3.1.189</ecNumber>
    </submittedName>
</protein>
<dbReference type="EC" id="2.3.1.189" evidence="4"/>
<keyword evidence="1 4" id="KW-0808">Transferase</keyword>
<dbReference type="EMBL" id="MIGB01000016">
    <property type="protein sequence ID" value="OSY39678.1"/>
    <property type="molecule type" value="Genomic_DNA"/>
</dbReference>
<dbReference type="GO" id="GO:0035447">
    <property type="term" value="F:mycothiol synthase activity"/>
    <property type="evidence" value="ECO:0007669"/>
    <property type="project" value="UniProtKB-EC"/>
</dbReference>
<dbReference type="Proteomes" id="UP000194360">
    <property type="component" value="Unassembled WGS sequence"/>
</dbReference>
<keyword evidence="5" id="KW-1185">Reference proteome</keyword>
<dbReference type="PANTHER" id="PTHR43877">
    <property type="entry name" value="AMINOALKYLPHOSPHONATE N-ACETYLTRANSFERASE-RELATED-RELATED"/>
    <property type="match status" value="1"/>
</dbReference>
<dbReference type="InterPro" id="IPR050832">
    <property type="entry name" value="Bact_Acetyltransf"/>
</dbReference>
<evidence type="ECO:0000259" key="3">
    <source>
        <dbReference type="PROSITE" id="PS51186"/>
    </source>
</evidence>